<dbReference type="AlphaFoldDB" id="A0A831EUH8"/>
<organism evidence="11 12">
    <name type="scientific">Erwinia amylovora NBRC 12687 = CFBP 1232</name>
    <dbReference type="NCBI Taxonomy" id="1219359"/>
    <lineage>
        <taxon>Bacteria</taxon>
        <taxon>Pseudomonadati</taxon>
        <taxon>Pseudomonadota</taxon>
        <taxon>Gammaproteobacteria</taxon>
        <taxon>Enterobacterales</taxon>
        <taxon>Erwiniaceae</taxon>
        <taxon>Erwinia</taxon>
    </lineage>
</organism>
<evidence type="ECO:0000256" key="6">
    <source>
        <dbReference type="ARBA" id="ARBA00022519"/>
    </source>
</evidence>
<name>A0A831EUH8_ERWAM</name>
<dbReference type="Pfam" id="PF11612">
    <property type="entry name" value="T2SSJ"/>
    <property type="match status" value="1"/>
</dbReference>
<evidence type="ECO:0000256" key="10">
    <source>
        <dbReference type="SAM" id="Phobius"/>
    </source>
</evidence>
<feature type="transmembrane region" description="Helical" evidence="10">
    <location>
        <begin position="12"/>
        <end position="30"/>
    </location>
</feature>
<dbReference type="PANTHER" id="PTHR39583:SF2">
    <property type="entry name" value="TYPE II SECRETION SYSTEM PROTEIN J"/>
    <property type="match status" value="1"/>
</dbReference>
<dbReference type="EMBL" id="CAPB01000035">
    <property type="protein sequence ID" value="CCO94886.1"/>
    <property type="molecule type" value="Genomic_DNA"/>
</dbReference>
<keyword evidence="7 10" id="KW-0812">Transmembrane</keyword>
<dbReference type="PANTHER" id="PTHR39583">
    <property type="entry name" value="TYPE II SECRETION SYSTEM PROTEIN J-RELATED"/>
    <property type="match status" value="1"/>
</dbReference>
<evidence type="ECO:0000256" key="8">
    <source>
        <dbReference type="ARBA" id="ARBA00022989"/>
    </source>
</evidence>
<dbReference type="InterPro" id="IPR051621">
    <property type="entry name" value="T2SS_protein_J"/>
</dbReference>
<proteinExistence type="inferred from homology"/>
<dbReference type="PROSITE" id="PS00409">
    <property type="entry name" value="PROKAR_NTER_METHYL"/>
    <property type="match status" value="1"/>
</dbReference>
<dbReference type="RefSeq" id="WP_004159693.1">
    <property type="nucleotide sequence ID" value="NZ_BAYW01000010.1"/>
</dbReference>
<keyword evidence="5" id="KW-0488">Methylation</keyword>
<evidence type="ECO:0000256" key="4">
    <source>
        <dbReference type="ARBA" id="ARBA00022475"/>
    </source>
</evidence>
<evidence type="ECO:0000256" key="2">
    <source>
        <dbReference type="ARBA" id="ARBA00011084"/>
    </source>
</evidence>
<dbReference type="NCBIfam" id="TIGR02532">
    <property type="entry name" value="IV_pilin_GFxxxE"/>
    <property type="match status" value="1"/>
</dbReference>
<keyword evidence="6" id="KW-0997">Cell inner membrane</keyword>
<dbReference type="SUPFAM" id="SSF54523">
    <property type="entry name" value="Pili subunits"/>
    <property type="match status" value="1"/>
</dbReference>
<dbReference type="InterPro" id="IPR045584">
    <property type="entry name" value="Pilin-like"/>
</dbReference>
<evidence type="ECO:0000313" key="12">
    <source>
        <dbReference type="Proteomes" id="UP000013111"/>
    </source>
</evidence>
<keyword evidence="4" id="KW-1003">Cell membrane</keyword>
<protein>
    <recommendedName>
        <fullName evidence="3">Type II secretion system protein J</fullName>
    </recommendedName>
</protein>
<evidence type="ECO:0000256" key="3">
    <source>
        <dbReference type="ARBA" id="ARBA00021539"/>
    </source>
</evidence>
<dbReference type="Proteomes" id="UP000013111">
    <property type="component" value="Unassembled WGS sequence"/>
</dbReference>
<comment type="similarity">
    <text evidence="2">Belongs to the GSP J family.</text>
</comment>
<evidence type="ECO:0000256" key="9">
    <source>
        <dbReference type="ARBA" id="ARBA00023136"/>
    </source>
</evidence>
<dbReference type="NCBIfam" id="TIGR01711">
    <property type="entry name" value="gspJ"/>
    <property type="match status" value="1"/>
</dbReference>
<dbReference type="GO" id="GO:0005886">
    <property type="term" value="C:plasma membrane"/>
    <property type="evidence" value="ECO:0007669"/>
    <property type="project" value="UniProtKB-SubCell"/>
</dbReference>
<comment type="caution">
    <text evidence="11">The sequence shown here is derived from an EMBL/GenBank/DDBJ whole genome shotgun (WGS) entry which is preliminary data.</text>
</comment>
<evidence type="ECO:0000313" key="11">
    <source>
        <dbReference type="EMBL" id="CCO94886.1"/>
    </source>
</evidence>
<comment type="subcellular location">
    <subcellularLocation>
        <location evidence="1">Cell inner membrane</location>
        <topology evidence="1">Single-pass membrane protein</topology>
    </subcellularLocation>
</comment>
<evidence type="ECO:0000256" key="1">
    <source>
        <dbReference type="ARBA" id="ARBA00004377"/>
    </source>
</evidence>
<accession>A0A831EUH8</accession>
<sequence>MHKQHGFTLIEMMLALAIFSVLSLMGYQILQGVMRNGELTRQHVTRLEEMQRLFSLLDRDISQAMIPAQDEKISLNQPGFISEKPEALLQLTRRNGTLPGSPLARSTLQTIRWRLVNNELIRETVDDRIITARFREIKQVSMRYWSAGKWTPKWSAAFSLPQAIEVTLSIADYGKLTRVILLSGEK</sequence>
<dbReference type="InterPro" id="IPR012902">
    <property type="entry name" value="N_methyl_site"/>
</dbReference>
<keyword evidence="8 10" id="KW-1133">Transmembrane helix</keyword>
<dbReference type="GeneID" id="97607037"/>
<evidence type="ECO:0000256" key="5">
    <source>
        <dbReference type="ARBA" id="ARBA00022481"/>
    </source>
</evidence>
<reference evidence="11 12" key="2">
    <citation type="submission" date="2013-04" db="EMBL/GenBank/DDBJ databases">
        <title>Comparative genomics of 12 strains of Erwinia amylovora identifies a pan-genome with a large conserved core and provides insights into host specificity.</title>
        <authorList>
            <person name="Mann R.A."/>
            <person name="Smits T.H.M."/>
            <person name="Buehlmann A."/>
            <person name="Blom J."/>
            <person name="Goesmann A."/>
            <person name="Frey J.E."/>
            <person name="Plummer K.M."/>
            <person name="Beer S.V."/>
            <person name="Luck J."/>
            <person name="Duffy B."/>
            <person name="Rodoni B."/>
        </authorList>
    </citation>
    <scope>NUCLEOTIDE SEQUENCE [LARGE SCALE GENOMIC DNA]</scope>
    <source>
        <strain evidence="12">CFBP 1232</strain>
    </source>
</reference>
<reference evidence="11 12" key="1">
    <citation type="submission" date="2012-11" db="EMBL/GenBank/DDBJ databases">
        <authorList>
            <person name="Linke B."/>
        </authorList>
    </citation>
    <scope>NUCLEOTIDE SEQUENCE [LARGE SCALE GENOMIC DNA]</scope>
    <source>
        <strain evidence="12">CFBP 1232</strain>
    </source>
</reference>
<keyword evidence="9 10" id="KW-0472">Membrane</keyword>
<dbReference type="InterPro" id="IPR010055">
    <property type="entry name" value="T2SS_protein-GspJ"/>
</dbReference>
<gene>
    <name evidence="11" type="primary">outJ</name>
    <name evidence="11" type="ORF">BN437_2976</name>
</gene>
<evidence type="ECO:0000256" key="7">
    <source>
        <dbReference type="ARBA" id="ARBA00022692"/>
    </source>
</evidence>
<dbReference type="Pfam" id="PF07963">
    <property type="entry name" value="N_methyl"/>
    <property type="match status" value="1"/>
</dbReference>
<dbReference type="Gene3D" id="2.10.70.20">
    <property type="entry name" value="gspk-gspi-gspj complex like domains"/>
    <property type="match status" value="1"/>
</dbReference>
<dbReference type="GO" id="GO:0015627">
    <property type="term" value="C:type II protein secretion system complex"/>
    <property type="evidence" value="ECO:0007669"/>
    <property type="project" value="InterPro"/>
</dbReference>
<dbReference type="GO" id="GO:0015628">
    <property type="term" value="P:protein secretion by the type II secretion system"/>
    <property type="evidence" value="ECO:0007669"/>
    <property type="project" value="InterPro"/>
</dbReference>
<dbReference type="Gene3D" id="3.10.610.10">
    <property type="entry name" value="GSPII I/J protein-like"/>
    <property type="match status" value="1"/>
</dbReference>